<keyword evidence="2 4" id="KW-0863">Zinc-finger</keyword>
<dbReference type="AlphaFoldDB" id="A0A6F9DQB8"/>
<feature type="domain" description="RING-type" evidence="5">
    <location>
        <begin position="1"/>
        <end position="26"/>
    </location>
</feature>
<keyword evidence="1" id="KW-0479">Metal-binding</keyword>
<dbReference type="InterPro" id="IPR001841">
    <property type="entry name" value="Znf_RING"/>
</dbReference>
<evidence type="ECO:0000256" key="1">
    <source>
        <dbReference type="ARBA" id="ARBA00022723"/>
    </source>
</evidence>
<keyword evidence="3" id="KW-0862">Zinc</keyword>
<name>A0A6F9DQB8_9ASCI</name>
<protein>
    <submittedName>
        <fullName evidence="6">E3 ubiquitin-protein ligase RNF181-like</fullName>
    </submittedName>
</protein>
<evidence type="ECO:0000256" key="3">
    <source>
        <dbReference type="ARBA" id="ARBA00022833"/>
    </source>
</evidence>
<dbReference type="GO" id="GO:0008270">
    <property type="term" value="F:zinc ion binding"/>
    <property type="evidence" value="ECO:0007669"/>
    <property type="project" value="UniProtKB-KW"/>
</dbReference>
<evidence type="ECO:0000256" key="2">
    <source>
        <dbReference type="ARBA" id="ARBA00022771"/>
    </source>
</evidence>
<proteinExistence type="evidence at transcript level"/>
<evidence type="ECO:0000313" key="6">
    <source>
        <dbReference type="EMBL" id="CAB3265637.1"/>
    </source>
</evidence>
<dbReference type="Gene3D" id="3.30.40.10">
    <property type="entry name" value="Zinc/RING finger domain, C3HC4 (zinc finger)"/>
    <property type="match status" value="1"/>
</dbReference>
<dbReference type="EMBL" id="LR789775">
    <property type="protein sequence ID" value="CAB3265637.1"/>
    <property type="molecule type" value="mRNA"/>
</dbReference>
<dbReference type="PROSITE" id="PS50089">
    <property type="entry name" value="ZF_RING_2"/>
    <property type="match status" value="1"/>
</dbReference>
<organism evidence="6">
    <name type="scientific">Phallusia mammillata</name>
    <dbReference type="NCBI Taxonomy" id="59560"/>
    <lineage>
        <taxon>Eukaryota</taxon>
        <taxon>Metazoa</taxon>
        <taxon>Chordata</taxon>
        <taxon>Tunicata</taxon>
        <taxon>Ascidiacea</taxon>
        <taxon>Phlebobranchia</taxon>
        <taxon>Ascidiidae</taxon>
        <taxon>Phallusia</taxon>
    </lineage>
</organism>
<reference evidence="6" key="1">
    <citation type="submission" date="2020-04" db="EMBL/GenBank/DDBJ databases">
        <authorList>
            <person name="Neveu A P."/>
        </authorList>
    </citation>
    <scope>NUCLEOTIDE SEQUENCE</scope>
    <source>
        <tissue evidence="6">Whole embryo</tissue>
    </source>
</reference>
<gene>
    <name evidence="6" type="primary">Rnf181</name>
</gene>
<accession>A0A6F9DQB8</accession>
<evidence type="ECO:0000259" key="5">
    <source>
        <dbReference type="PROSITE" id="PS50089"/>
    </source>
</evidence>
<dbReference type="SUPFAM" id="SSF57850">
    <property type="entry name" value="RING/U-box"/>
    <property type="match status" value="1"/>
</dbReference>
<evidence type="ECO:0000256" key="4">
    <source>
        <dbReference type="PROSITE-ProRule" id="PRU00175"/>
    </source>
</evidence>
<sequence>MPCEHCFHKGCLLPWLQKTNNCPMCRHELLTDDPAYEEYKKQKEKEKDRQFRVEQLHNSMFG</sequence>
<dbReference type="InterPro" id="IPR013083">
    <property type="entry name" value="Znf_RING/FYVE/PHD"/>
</dbReference>
<dbReference type="Pfam" id="PF13639">
    <property type="entry name" value="zf-RING_2"/>
    <property type="match status" value="1"/>
</dbReference>